<evidence type="ECO:0000256" key="4">
    <source>
        <dbReference type="ARBA" id="ARBA00022989"/>
    </source>
</evidence>
<reference evidence="11" key="1">
    <citation type="journal article" date="2014" name="Genome Announc.">
        <title>De novo whole-genome sequence and genome annotation of Lichtheimia ramosa.</title>
        <authorList>
            <person name="Linde J."/>
            <person name="Schwartze V."/>
            <person name="Binder U."/>
            <person name="Lass-Florl C."/>
            <person name="Voigt K."/>
            <person name="Horn F."/>
        </authorList>
    </citation>
    <scope>NUCLEOTIDE SEQUENCE</scope>
    <source>
        <strain evidence="11">JMRC FSU:6197</strain>
    </source>
</reference>
<evidence type="ECO:0000256" key="5">
    <source>
        <dbReference type="ARBA" id="ARBA00023136"/>
    </source>
</evidence>
<dbReference type="EMBL" id="LK023346">
    <property type="protein sequence ID" value="CDS10962.1"/>
    <property type="molecule type" value="Genomic_DNA"/>
</dbReference>
<feature type="signal peptide" evidence="9">
    <location>
        <begin position="1"/>
        <end position="25"/>
    </location>
</feature>
<feature type="chain" id="PRO_5001726654" description="Transmembrane protein 198" evidence="9">
    <location>
        <begin position="26"/>
        <end position="365"/>
    </location>
</feature>
<feature type="domain" description="TM7S3/TM198-like" evidence="10">
    <location>
        <begin position="124"/>
        <end position="321"/>
    </location>
</feature>
<evidence type="ECO:0000256" key="8">
    <source>
        <dbReference type="SAM" id="Phobius"/>
    </source>
</evidence>
<feature type="transmembrane region" description="Helical" evidence="8">
    <location>
        <begin position="175"/>
        <end position="196"/>
    </location>
</feature>
<evidence type="ECO:0000313" key="11">
    <source>
        <dbReference type="EMBL" id="CDS10962.1"/>
    </source>
</evidence>
<dbReference type="PANTHER" id="PTHR31247:SF5">
    <property type="entry name" value="DUF4203 DOMAIN-CONTAINING PROTEIN"/>
    <property type="match status" value="1"/>
</dbReference>
<evidence type="ECO:0000256" key="2">
    <source>
        <dbReference type="ARBA" id="ARBA00006244"/>
    </source>
</evidence>
<feature type="transmembrane region" description="Helical" evidence="8">
    <location>
        <begin position="120"/>
        <end position="139"/>
    </location>
</feature>
<evidence type="ECO:0000256" key="1">
    <source>
        <dbReference type="ARBA" id="ARBA00004141"/>
    </source>
</evidence>
<feature type="transmembrane region" description="Helical" evidence="8">
    <location>
        <begin position="201"/>
        <end position="217"/>
    </location>
</feature>
<feature type="region of interest" description="Disordered" evidence="7">
    <location>
        <begin position="332"/>
        <end position="365"/>
    </location>
</feature>
<protein>
    <recommendedName>
        <fullName evidence="6">Transmembrane protein 198</fullName>
    </recommendedName>
</protein>
<feature type="transmembrane region" description="Helical" evidence="8">
    <location>
        <begin position="223"/>
        <end position="245"/>
    </location>
</feature>
<name>A0A077WW30_9FUNG</name>
<keyword evidence="9" id="KW-0732">Signal</keyword>
<proteinExistence type="inferred from homology"/>
<dbReference type="InterPro" id="IPR040236">
    <property type="entry name" value="TMEM198"/>
</dbReference>
<evidence type="ECO:0000256" key="6">
    <source>
        <dbReference type="ARBA" id="ARBA00049737"/>
    </source>
</evidence>
<dbReference type="OrthoDB" id="102260at2759"/>
<dbReference type="AlphaFoldDB" id="A0A077WW30"/>
<dbReference type="InterPro" id="IPR025256">
    <property type="entry name" value="TM7S3/TM198-like_dom"/>
</dbReference>
<comment type="subcellular location">
    <subcellularLocation>
        <location evidence="1">Membrane</location>
        <topology evidence="1">Multi-pass membrane protein</topology>
    </subcellularLocation>
</comment>
<feature type="transmembrane region" description="Helical" evidence="8">
    <location>
        <begin position="303"/>
        <end position="323"/>
    </location>
</feature>
<evidence type="ECO:0000256" key="3">
    <source>
        <dbReference type="ARBA" id="ARBA00022692"/>
    </source>
</evidence>
<feature type="compositionally biased region" description="Basic and acidic residues" evidence="7">
    <location>
        <begin position="339"/>
        <end position="365"/>
    </location>
</feature>
<keyword evidence="4 8" id="KW-1133">Transmembrane helix</keyword>
<feature type="compositionally biased region" description="Low complexity" evidence="7">
    <location>
        <begin position="79"/>
        <end position="97"/>
    </location>
</feature>
<comment type="similarity">
    <text evidence="2">Belongs to the TMEM198 family.</text>
</comment>
<keyword evidence="5 8" id="KW-0472">Membrane</keyword>
<gene>
    <name evidence="11" type="ORF">LRAMOSA03227</name>
</gene>
<dbReference type="PANTHER" id="PTHR31247">
    <property type="entry name" value="TRANSMEMBRANE PROTEIN 198 FAMILY MEMBER"/>
    <property type="match status" value="1"/>
</dbReference>
<feature type="transmembrane region" description="Helical" evidence="8">
    <location>
        <begin position="146"/>
        <end position="163"/>
    </location>
</feature>
<sequence length="365" mass="39170">MRLVYSFSLLLFLTIVLLQYTTTIASPIPTATATATIDIIKRGPPDDVSGKWNHPHGCPEKRDLVARGGGDEDDDQDCPTTTTTSTHSSSPTATSAPNHGHPPSDDPKDIYGAGYVTPQMGVAGAILIVLGVYLMIFGFRGFRPTLAVSGFLTFGLITWVGMTNTQPAEGFTNDAITMIAVPAGLGVLGAILYALFWDVSIYLIGGMGGLTFGLFILCWREDLVITSSVPRACFLVAISLFMAAITFFAERYVILFATSFTGAFIFIVGVDFMAHTNYIAGLKSILDQNELHRVVYDIVTKTYVMMAMIILLFLISFGWQFVYNKGRSFGVNSAPAPPPEEKGGGSEGGGSEHAESGGGSEKKEE</sequence>
<evidence type="ECO:0000256" key="7">
    <source>
        <dbReference type="SAM" id="MobiDB-lite"/>
    </source>
</evidence>
<accession>A0A077WW30</accession>
<feature type="transmembrane region" description="Helical" evidence="8">
    <location>
        <begin position="252"/>
        <end position="274"/>
    </location>
</feature>
<dbReference type="Pfam" id="PF13886">
    <property type="entry name" value="TM7S3_TM198"/>
    <property type="match status" value="1"/>
</dbReference>
<organism evidence="11">
    <name type="scientific">Lichtheimia ramosa</name>
    <dbReference type="NCBI Taxonomy" id="688394"/>
    <lineage>
        <taxon>Eukaryota</taxon>
        <taxon>Fungi</taxon>
        <taxon>Fungi incertae sedis</taxon>
        <taxon>Mucoromycota</taxon>
        <taxon>Mucoromycotina</taxon>
        <taxon>Mucoromycetes</taxon>
        <taxon>Mucorales</taxon>
        <taxon>Lichtheimiaceae</taxon>
        <taxon>Lichtheimia</taxon>
    </lineage>
</organism>
<evidence type="ECO:0000259" key="10">
    <source>
        <dbReference type="Pfam" id="PF13886"/>
    </source>
</evidence>
<feature type="region of interest" description="Disordered" evidence="7">
    <location>
        <begin position="46"/>
        <end position="109"/>
    </location>
</feature>
<keyword evidence="3 8" id="KW-0812">Transmembrane</keyword>
<dbReference type="GO" id="GO:0005886">
    <property type="term" value="C:plasma membrane"/>
    <property type="evidence" value="ECO:0007669"/>
    <property type="project" value="TreeGrafter"/>
</dbReference>
<evidence type="ECO:0000256" key="9">
    <source>
        <dbReference type="SAM" id="SignalP"/>
    </source>
</evidence>